<evidence type="ECO:0000256" key="2">
    <source>
        <dbReference type="ARBA" id="ARBA00004651"/>
    </source>
</evidence>
<comment type="caution">
    <text evidence="14">The sequence shown here is derived from an EMBL/GenBank/DDBJ whole genome shotgun (WGS) entry which is preliminary data.</text>
</comment>
<evidence type="ECO:0000256" key="4">
    <source>
        <dbReference type="ARBA" id="ARBA00022475"/>
    </source>
</evidence>
<dbReference type="PROSITE" id="PS50109">
    <property type="entry name" value="HIS_KIN"/>
    <property type="match status" value="1"/>
</dbReference>
<evidence type="ECO:0000259" key="13">
    <source>
        <dbReference type="PROSITE" id="PS50109"/>
    </source>
</evidence>
<dbReference type="InterPro" id="IPR004358">
    <property type="entry name" value="Sig_transdc_His_kin-like_C"/>
</dbReference>
<evidence type="ECO:0000256" key="1">
    <source>
        <dbReference type="ARBA" id="ARBA00000085"/>
    </source>
</evidence>
<evidence type="ECO:0000313" key="14">
    <source>
        <dbReference type="EMBL" id="PRR84577.1"/>
    </source>
</evidence>
<keyword evidence="6 14" id="KW-0808">Transferase</keyword>
<dbReference type="EMBL" id="PVXQ01000001">
    <property type="protein sequence ID" value="PRR84577.1"/>
    <property type="molecule type" value="Genomic_DNA"/>
</dbReference>
<dbReference type="OrthoDB" id="9773956at2"/>
<keyword evidence="8" id="KW-0418">Kinase</keyword>
<dbReference type="SUPFAM" id="SSF55874">
    <property type="entry name" value="ATPase domain of HSP90 chaperone/DNA topoisomerase II/histidine kinase"/>
    <property type="match status" value="1"/>
</dbReference>
<dbReference type="RefSeq" id="WP_106058155.1">
    <property type="nucleotide sequence ID" value="NZ_PVXQ01000001.1"/>
</dbReference>
<protein>
    <recommendedName>
        <fullName evidence="3">histidine kinase</fullName>
        <ecNumber evidence="3">2.7.13.3</ecNumber>
    </recommendedName>
</protein>
<dbReference type="InterPro" id="IPR050351">
    <property type="entry name" value="BphY/WalK/GraS-like"/>
</dbReference>
<dbReference type="CDD" id="cd00082">
    <property type="entry name" value="HisKA"/>
    <property type="match status" value="1"/>
</dbReference>
<dbReference type="Proteomes" id="UP000239471">
    <property type="component" value="Unassembled WGS sequence"/>
</dbReference>
<dbReference type="InterPro" id="IPR036097">
    <property type="entry name" value="HisK_dim/P_sf"/>
</dbReference>
<feature type="transmembrane region" description="Helical" evidence="12">
    <location>
        <begin position="20"/>
        <end position="41"/>
    </location>
</feature>
<feature type="domain" description="Histidine kinase" evidence="13">
    <location>
        <begin position="200"/>
        <end position="415"/>
    </location>
</feature>
<organism evidence="14 15">
    <name type="scientific">Clostridium vincentii</name>
    <dbReference type="NCBI Taxonomy" id="52704"/>
    <lineage>
        <taxon>Bacteria</taxon>
        <taxon>Bacillati</taxon>
        <taxon>Bacillota</taxon>
        <taxon>Clostridia</taxon>
        <taxon>Eubacteriales</taxon>
        <taxon>Clostridiaceae</taxon>
        <taxon>Clostridium</taxon>
    </lineage>
</organism>
<proteinExistence type="predicted"/>
<reference evidence="14 15" key="1">
    <citation type="submission" date="2018-03" db="EMBL/GenBank/DDBJ databases">
        <title>Genome sequence of Clostridium vincentii DSM 10228.</title>
        <authorList>
            <person name="Poehlein A."/>
            <person name="Daniel R."/>
        </authorList>
    </citation>
    <scope>NUCLEOTIDE SEQUENCE [LARGE SCALE GENOMIC DNA]</scope>
    <source>
        <strain evidence="14 15">DSM 10228</strain>
    </source>
</reference>
<keyword evidence="7 12" id="KW-0812">Transmembrane</keyword>
<dbReference type="InterPro" id="IPR003594">
    <property type="entry name" value="HATPase_dom"/>
</dbReference>
<dbReference type="GO" id="GO:0000155">
    <property type="term" value="F:phosphorelay sensor kinase activity"/>
    <property type="evidence" value="ECO:0007669"/>
    <property type="project" value="InterPro"/>
</dbReference>
<evidence type="ECO:0000256" key="3">
    <source>
        <dbReference type="ARBA" id="ARBA00012438"/>
    </source>
</evidence>
<evidence type="ECO:0000256" key="11">
    <source>
        <dbReference type="ARBA" id="ARBA00023136"/>
    </source>
</evidence>
<evidence type="ECO:0000256" key="12">
    <source>
        <dbReference type="SAM" id="Phobius"/>
    </source>
</evidence>
<dbReference type="InterPro" id="IPR005467">
    <property type="entry name" value="His_kinase_dom"/>
</dbReference>
<dbReference type="PANTHER" id="PTHR45453:SF2">
    <property type="entry name" value="HISTIDINE KINASE"/>
    <property type="match status" value="1"/>
</dbReference>
<comment type="subcellular location">
    <subcellularLocation>
        <location evidence="2">Cell membrane</location>
        <topology evidence="2">Multi-pass membrane protein</topology>
    </subcellularLocation>
</comment>
<keyword evidence="4" id="KW-1003">Cell membrane</keyword>
<name>A0A2T0BL25_9CLOT</name>
<keyword evidence="5" id="KW-0597">Phosphoprotein</keyword>
<accession>A0A2T0BL25</accession>
<dbReference type="Pfam" id="PF00512">
    <property type="entry name" value="HisKA"/>
    <property type="match status" value="1"/>
</dbReference>
<dbReference type="EC" id="2.7.13.3" evidence="3"/>
<dbReference type="SMART" id="SM00387">
    <property type="entry name" value="HATPase_c"/>
    <property type="match status" value="1"/>
</dbReference>
<dbReference type="AlphaFoldDB" id="A0A2T0BL25"/>
<dbReference type="Gene3D" id="1.10.287.130">
    <property type="match status" value="1"/>
</dbReference>
<dbReference type="Pfam" id="PF02518">
    <property type="entry name" value="HATPase_c"/>
    <property type="match status" value="1"/>
</dbReference>
<feature type="transmembrane region" description="Helical" evidence="12">
    <location>
        <begin position="105"/>
        <end position="128"/>
    </location>
</feature>
<comment type="catalytic activity">
    <reaction evidence="1">
        <text>ATP + protein L-histidine = ADP + protein N-phospho-L-histidine.</text>
        <dbReference type="EC" id="2.7.13.3"/>
    </reaction>
</comment>
<evidence type="ECO:0000256" key="9">
    <source>
        <dbReference type="ARBA" id="ARBA00022989"/>
    </source>
</evidence>
<keyword evidence="11 12" id="KW-0472">Membrane</keyword>
<dbReference type="SMART" id="SM00388">
    <property type="entry name" value="HisKA"/>
    <property type="match status" value="1"/>
</dbReference>
<evidence type="ECO:0000256" key="7">
    <source>
        <dbReference type="ARBA" id="ARBA00022692"/>
    </source>
</evidence>
<evidence type="ECO:0000256" key="8">
    <source>
        <dbReference type="ARBA" id="ARBA00022777"/>
    </source>
</evidence>
<evidence type="ECO:0000256" key="6">
    <source>
        <dbReference type="ARBA" id="ARBA00022679"/>
    </source>
</evidence>
<evidence type="ECO:0000256" key="5">
    <source>
        <dbReference type="ARBA" id="ARBA00022553"/>
    </source>
</evidence>
<dbReference type="GO" id="GO:0004721">
    <property type="term" value="F:phosphoprotein phosphatase activity"/>
    <property type="evidence" value="ECO:0007669"/>
    <property type="project" value="TreeGrafter"/>
</dbReference>
<dbReference type="GO" id="GO:0005886">
    <property type="term" value="C:plasma membrane"/>
    <property type="evidence" value="ECO:0007669"/>
    <property type="project" value="UniProtKB-SubCell"/>
</dbReference>
<keyword evidence="15" id="KW-1185">Reference proteome</keyword>
<keyword evidence="9 12" id="KW-1133">Transmembrane helix</keyword>
<evidence type="ECO:0000313" key="15">
    <source>
        <dbReference type="Proteomes" id="UP000239471"/>
    </source>
</evidence>
<gene>
    <name evidence="14" type="primary">srrB</name>
    <name evidence="14" type="ORF">CLVI_01000</name>
</gene>
<dbReference type="PRINTS" id="PR00344">
    <property type="entry name" value="BCTRLSENSOR"/>
</dbReference>
<evidence type="ECO:0000256" key="10">
    <source>
        <dbReference type="ARBA" id="ARBA00023012"/>
    </source>
</evidence>
<dbReference type="PANTHER" id="PTHR45453">
    <property type="entry name" value="PHOSPHATE REGULON SENSOR PROTEIN PHOR"/>
    <property type="match status" value="1"/>
</dbReference>
<sequence length="416" mass="47636">MRMEKVFRNPEARRVTRKFIIVLIIGVISIAITSFAIGKYINKLMIDQNTVTIANILEGKTDSSIIKNFYELRDVEKIDEAKALLKSYGYDETLSLSSNEIHKKILNIILMTFIPMAVIFLMVLYIVFIRELKGIYFQINNIVENTCAMSKGEYKKIQEYMGEGEMESLISSLNYMGERVNNSIRLLREDKENLKDFLSDISHQLKTPLASLVMFNDLVRENVNMPNDDRATFLEKSDEQLRRMEWLIMNLLKLGRIEANAIKFEEEIQPLRDTINLAMSSLREEAKRKAQELIITGDLDAEVLHDKEWLSEAISNIVKNAIEHTEEQGKIKIKVNKGPLITKIYIKDNGPGISREMQKKVFKRFYKGENSKNPKSIGIGLSLAKSIIEGQGGEIKIVSEEGLGTTFIISFIRPIN</sequence>
<dbReference type="InterPro" id="IPR003661">
    <property type="entry name" value="HisK_dim/P_dom"/>
</dbReference>
<dbReference type="CDD" id="cd00075">
    <property type="entry name" value="HATPase"/>
    <property type="match status" value="1"/>
</dbReference>
<dbReference type="GO" id="GO:0016036">
    <property type="term" value="P:cellular response to phosphate starvation"/>
    <property type="evidence" value="ECO:0007669"/>
    <property type="project" value="TreeGrafter"/>
</dbReference>
<keyword evidence="10" id="KW-0902">Two-component regulatory system</keyword>
<dbReference type="Gene3D" id="3.30.565.10">
    <property type="entry name" value="Histidine kinase-like ATPase, C-terminal domain"/>
    <property type="match status" value="1"/>
</dbReference>
<dbReference type="SUPFAM" id="SSF47384">
    <property type="entry name" value="Homodimeric domain of signal transducing histidine kinase"/>
    <property type="match status" value="1"/>
</dbReference>
<dbReference type="InterPro" id="IPR036890">
    <property type="entry name" value="HATPase_C_sf"/>
</dbReference>